<keyword evidence="1" id="KW-0732">Signal</keyword>
<dbReference type="Proteomes" id="UP001529510">
    <property type="component" value="Unassembled WGS sequence"/>
</dbReference>
<reference evidence="2 3" key="1">
    <citation type="submission" date="2024-05" db="EMBL/GenBank/DDBJ databases">
        <title>Genome sequencing and assembly of Indian major carp, Cirrhinus mrigala (Hamilton, 1822).</title>
        <authorList>
            <person name="Mohindra V."/>
            <person name="Chowdhury L.M."/>
            <person name="Lal K."/>
            <person name="Jena J.K."/>
        </authorList>
    </citation>
    <scope>NUCLEOTIDE SEQUENCE [LARGE SCALE GENOMIC DNA]</scope>
    <source>
        <strain evidence="2">CM1030</strain>
        <tissue evidence="2">Blood</tissue>
    </source>
</reference>
<proteinExistence type="predicted"/>
<feature type="non-terminal residue" evidence="2">
    <location>
        <position position="70"/>
    </location>
</feature>
<dbReference type="EMBL" id="JAMKFB020000013">
    <property type="protein sequence ID" value="KAL0178728.1"/>
    <property type="molecule type" value="Genomic_DNA"/>
</dbReference>
<protein>
    <submittedName>
        <fullName evidence="2">Uncharacterized protein</fullName>
    </submittedName>
</protein>
<organism evidence="2 3">
    <name type="scientific">Cirrhinus mrigala</name>
    <name type="common">Mrigala</name>
    <dbReference type="NCBI Taxonomy" id="683832"/>
    <lineage>
        <taxon>Eukaryota</taxon>
        <taxon>Metazoa</taxon>
        <taxon>Chordata</taxon>
        <taxon>Craniata</taxon>
        <taxon>Vertebrata</taxon>
        <taxon>Euteleostomi</taxon>
        <taxon>Actinopterygii</taxon>
        <taxon>Neopterygii</taxon>
        <taxon>Teleostei</taxon>
        <taxon>Ostariophysi</taxon>
        <taxon>Cypriniformes</taxon>
        <taxon>Cyprinidae</taxon>
        <taxon>Labeoninae</taxon>
        <taxon>Labeonini</taxon>
        <taxon>Cirrhinus</taxon>
    </lineage>
</organism>
<feature type="chain" id="PRO_5044813015" evidence="1">
    <location>
        <begin position="17"/>
        <end position="70"/>
    </location>
</feature>
<feature type="signal peptide" evidence="1">
    <location>
        <begin position="1"/>
        <end position="16"/>
    </location>
</feature>
<dbReference type="AlphaFoldDB" id="A0ABD0PZ63"/>
<keyword evidence="3" id="KW-1185">Reference proteome</keyword>
<evidence type="ECO:0000256" key="1">
    <source>
        <dbReference type="SAM" id="SignalP"/>
    </source>
</evidence>
<sequence>MKVLLVLCAALAGAFSSRYCPELMIDSCRCESERSKEFNRQRLRVKVVCDDTDLTETMQPSSLPNTTVSL</sequence>
<comment type="caution">
    <text evidence="2">The sequence shown here is derived from an EMBL/GenBank/DDBJ whole genome shotgun (WGS) entry which is preliminary data.</text>
</comment>
<accession>A0ABD0PZ63</accession>
<evidence type="ECO:0000313" key="2">
    <source>
        <dbReference type="EMBL" id="KAL0178728.1"/>
    </source>
</evidence>
<evidence type="ECO:0000313" key="3">
    <source>
        <dbReference type="Proteomes" id="UP001529510"/>
    </source>
</evidence>
<gene>
    <name evidence="2" type="ORF">M9458_027622</name>
</gene>
<name>A0ABD0PZ63_CIRMR</name>